<sequence>MSDKIELKTFPTSKVTALTMLYLEKQDLSDITPEELADKYSEVYIRINKRFSEQSRDAVSKWI</sequence>
<reference evidence="1" key="1">
    <citation type="submission" date="2021-04" db="EMBL/GenBank/DDBJ databases">
        <title>Draft genome sequence of Xylanibacillus composti strain K13.</title>
        <authorList>
            <person name="Uke A."/>
            <person name="Chhe C."/>
            <person name="Baramee S."/>
            <person name="Kosugi A."/>
        </authorList>
    </citation>
    <scope>NUCLEOTIDE SEQUENCE</scope>
    <source>
        <strain evidence="1">K13</strain>
    </source>
</reference>
<gene>
    <name evidence="1" type="ORF">XYCOK13_02240</name>
</gene>
<protein>
    <submittedName>
        <fullName evidence="1">Uncharacterized protein</fullName>
    </submittedName>
</protein>
<accession>A0A8J4M0S9</accession>
<proteinExistence type="predicted"/>
<organism evidence="1 2">
    <name type="scientific">Xylanibacillus composti</name>
    <dbReference type="NCBI Taxonomy" id="1572762"/>
    <lineage>
        <taxon>Bacteria</taxon>
        <taxon>Bacillati</taxon>
        <taxon>Bacillota</taxon>
        <taxon>Bacilli</taxon>
        <taxon>Bacillales</taxon>
        <taxon>Paenibacillaceae</taxon>
        <taxon>Xylanibacillus</taxon>
    </lineage>
</organism>
<comment type="caution">
    <text evidence="1">The sequence shown here is derived from an EMBL/GenBank/DDBJ whole genome shotgun (WGS) entry which is preliminary data.</text>
</comment>
<dbReference type="AlphaFoldDB" id="A0A8J4M0S9"/>
<name>A0A8J4M0S9_9BACL</name>
<dbReference type="EMBL" id="BOVK01000003">
    <property type="protein sequence ID" value="GIQ67400.1"/>
    <property type="molecule type" value="Genomic_DNA"/>
</dbReference>
<dbReference type="RefSeq" id="WP_213409996.1">
    <property type="nucleotide sequence ID" value="NZ_BOVK01000003.1"/>
</dbReference>
<dbReference type="Proteomes" id="UP000677918">
    <property type="component" value="Unassembled WGS sequence"/>
</dbReference>
<evidence type="ECO:0000313" key="2">
    <source>
        <dbReference type="Proteomes" id="UP000677918"/>
    </source>
</evidence>
<keyword evidence="2" id="KW-1185">Reference proteome</keyword>
<evidence type="ECO:0000313" key="1">
    <source>
        <dbReference type="EMBL" id="GIQ67400.1"/>
    </source>
</evidence>